<gene>
    <name evidence="1" type="ORF">UFOVP1015_48</name>
    <name evidence="2" type="ORF">UFOVP1551_29</name>
</gene>
<accession>A0A6J5Q236</accession>
<evidence type="ECO:0000313" key="1">
    <source>
        <dbReference type="EMBL" id="CAB4178189.1"/>
    </source>
</evidence>
<organism evidence="1">
    <name type="scientific">uncultured Caudovirales phage</name>
    <dbReference type="NCBI Taxonomy" id="2100421"/>
    <lineage>
        <taxon>Viruses</taxon>
        <taxon>Duplodnaviria</taxon>
        <taxon>Heunggongvirae</taxon>
        <taxon>Uroviricota</taxon>
        <taxon>Caudoviricetes</taxon>
        <taxon>Peduoviridae</taxon>
        <taxon>Maltschvirus</taxon>
        <taxon>Maltschvirus maltsch</taxon>
    </lineage>
</organism>
<proteinExistence type="predicted"/>
<name>A0A6J5Q236_9CAUD</name>
<dbReference type="EMBL" id="LR798401">
    <property type="protein sequence ID" value="CAB5229300.1"/>
    <property type="molecule type" value="Genomic_DNA"/>
</dbReference>
<sequence>MQVPKGWNEVTINQFRKIDSIQQSESEDKAIELLWALCNLDEKELYDLELTKLTELNHQTEWAATLPETKLIQSFKLDGRMFHVEHRINKIKTGQYIDLKRYLKQPKQINQNIHKILTCFIWEEGKKYDADNVEELAELFDKKLTVDIAYPLTVFFCNLLIPLTEAIQDYMEESVMKQVKILSKEVNQLKKHSPSGGVGSRLLKRLQRLKKSHSMK</sequence>
<evidence type="ECO:0000313" key="2">
    <source>
        <dbReference type="EMBL" id="CAB5229300.1"/>
    </source>
</evidence>
<reference evidence="1" key="1">
    <citation type="submission" date="2020-05" db="EMBL/GenBank/DDBJ databases">
        <authorList>
            <person name="Chiriac C."/>
            <person name="Salcher M."/>
            <person name="Ghai R."/>
            <person name="Kavagutti S V."/>
        </authorList>
    </citation>
    <scope>NUCLEOTIDE SEQUENCE</scope>
</reference>
<protein>
    <submittedName>
        <fullName evidence="1">Uncharacterized protein</fullName>
    </submittedName>
</protein>
<dbReference type="EMBL" id="LR796962">
    <property type="protein sequence ID" value="CAB4178189.1"/>
    <property type="molecule type" value="Genomic_DNA"/>
</dbReference>